<evidence type="ECO:0000256" key="3">
    <source>
        <dbReference type="ARBA" id="ARBA00022448"/>
    </source>
</evidence>
<dbReference type="CDD" id="cd06550">
    <property type="entry name" value="TM_ABC_iron-siderophores_like"/>
    <property type="match status" value="1"/>
</dbReference>
<organism evidence="9 10">
    <name type="scientific">Sulfitobacter pontiacus</name>
    <dbReference type="NCBI Taxonomy" id="60137"/>
    <lineage>
        <taxon>Bacteria</taxon>
        <taxon>Pseudomonadati</taxon>
        <taxon>Pseudomonadota</taxon>
        <taxon>Alphaproteobacteria</taxon>
        <taxon>Rhodobacterales</taxon>
        <taxon>Roseobacteraceae</taxon>
        <taxon>Sulfitobacter</taxon>
    </lineage>
</organism>
<feature type="transmembrane region" description="Helical" evidence="8">
    <location>
        <begin position="348"/>
        <end position="365"/>
    </location>
</feature>
<protein>
    <submittedName>
        <fullName evidence="9">Iron complex transport system permease protein</fullName>
    </submittedName>
</protein>
<sequence length="372" mass="37577">MRLGGSGRNYERNDEHIHSPNFNCCALCSGANEVPKCPGRLLMGRSAILALGLGSLVGVLFVGSLLIGPSSASVGDSLNALVTGQGGPLATVMREIRLPRALLGVMIGGALGLSGAAMQGYLRNPLADPGLIGVSGSAALGAVLAIQTGLAALAALALPTMALGGALLGVLLVLLLAGPRGTSLALILAGIAISAFAAALTSLVLNLSPNPYAANEIVFWMMGSLADRSMTHVWIAMPFLLGGGVLLATLGRGLDALTLGEDAAEAMGINLFRLRLTVIIGTAAVVGASTAVAGAIGFVGLVMPHLLRGFVGARPGALLWAATLGGAAMILASDILVRLVVPDRDLKLGVVTALVGAPLFLHLIYRTRRDGL</sequence>
<name>A0A1H2QJM4_9RHOB</name>
<dbReference type="InterPro" id="IPR000522">
    <property type="entry name" value="ABC_transptr_permease_BtuC"/>
</dbReference>
<comment type="subcellular location">
    <subcellularLocation>
        <location evidence="1">Cell membrane</location>
        <topology evidence="1">Multi-pass membrane protein</topology>
    </subcellularLocation>
</comment>
<comment type="similarity">
    <text evidence="2">Belongs to the binding-protein-dependent transport system permease family. FecCD subfamily.</text>
</comment>
<dbReference type="Pfam" id="PF01032">
    <property type="entry name" value="FecCD"/>
    <property type="match status" value="1"/>
</dbReference>
<dbReference type="GO" id="GO:0005886">
    <property type="term" value="C:plasma membrane"/>
    <property type="evidence" value="ECO:0007669"/>
    <property type="project" value="UniProtKB-SubCell"/>
</dbReference>
<keyword evidence="7 8" id="KW-0472">Membrane</keyword>
<evidence type="ECO:0000313" key="9">
    <source>
        <dbReference type="EMBL" id="SDW07417.1"/>
    </source>
</evidence>
<feature type="transmembrane region" description="Helical" evidence="8">
    <location>
        <begin position="231"/>
        <end position="251"/>
    </location>
</feature>
<evidence type="ECO:0000256" key="7">
    <source>
        <dbReference type="ARBA" id="ARBA00023136"/>
    </source>
</evidence>
<evidence type="ECO:0000313" key="10">
    <source>
        <dbReference type="Proteomes" id="UP000183076"/>
    </source>
</evidence>
<dbReference type="GO" id="GO:0033214">
    <property type="term" value="P:siderophore-iron import into cell"/>
    <property type="evidence" value="ECO:0007669"/>
    <property type="project" value="TreeGrafter"/>
</dbReference>
<evidence type="ECO:0000256" key="5">
    <source>
        <dbReference type="ARBA" id="ARBA00022692"/>
    </source>
</evidence>
<dbReference type="PANTHER" id="PTHR30472">
    <property type="entry name" value="FERRIC ENTEROBACTIN TRANSPORT SYSTEM PERMEASE PROTEIN"/>
    <property type="match status" value="1"/>
</dbReference>
<keyword evidence="6 8" id="KW-1133">Transmembrane helix</keyword>
<proteinExistence type="inferred from homology"/>
<keyword evidence="3" id="KW-0813">Transport</keyword>
<reference evidence="10" key="1">
    <citation type="submission" date="2016-10" db="EMBL/GenBank/DDBJ databases">
        <authorList>
            <person name="Varghese N."/>
            <person name="Submissions S."/>
        </authorList>
    </citation>
    <scope>NUCLEOTIDE SEQUENCE [LARGE SCALE GENOMIC DNA]</scope>
    <source>
        <strain evidence="10">DSM 10014</strain>
    </source>
</reference>
<gene>
    <name evidence="9" type="ORF">SAMN04488041_101225</name>
</gene>
<accession>A0A1H2QJM4</accession>
<feature type="transmembrane region" description="Helical" evidence="8">
    <location>
        <begin position="130"/>
        <end position="150"/>
    </location>
</feature>
<feature type="transmembrane region" description="Helical" evidence="8">
    <location>
        <begin position="156"/>
        <end position="177"/>
    </location>
</feature>
<keyword evidence="5 8" id="KW-0812">Transmembrane</keyword>
<feature type="transmembrane region" description="Helical" evidence="8">
    <location>
        <begin position="318"/>
        <end position="341"/>
    </location>
</feature>
<keyword evidence="4" id="KW-1003">Cell membrane</keyword>
<dbReference type="Proteomes" id="UP000183076">
    <property type="component" value="Unassembled WGS sequence"/>
</dbReference>
<dbReference type="GO" id="GO:0022857">
    <property type="term" value="F:transmembrane transporter activity"/>
    <property type="evidence" value="ECO:0007669"/>
    <property type="project" value="InterPro"/>
</dbReference>
<feature type="transmembrane region" description="Helical" evidence="8">
    <location>
        <begin position="184"/>
        <end position="205"/>
    </location>
</feature>
<dbReference type="PANTHER" id="PTHR30472:SF25">
    <property type="entry name" value="ABC TRANSPORTER PERMEASE PROTEIN MJ0876-RELATED"/>
    <property type="match status" value="1"/>
</dbReference>
<dbReference type="AlphaFoldDB" id="A0A1H2QJM4"/>
<dbReference type="EMBL" id="FNNB01000001">
    <property type="protein sequence ID" value="SDW07417.1"/>
    <property type="molecule type" value="Genomic_DNA"/>
</dbReference>
<evidence type="ECO:0000256" key="6">
    <source>
        <dbReference type="ARBA" id="ARBA00022989"/>
    </source>
</evidence>
<evidence type="ECO:0000256" key="2">
    <source>
        <dbReference type="ARBA" id="ARBA00007935"/>
    </source>
</evidence>
<evidence type="ECO:0000256" key="1">
    <source>
        <dbReference type="ARBA" id="ARBA00004651"/>
    </source>
</evidence>
<dbReference type="Gene3D" id="1.10.3470.10">
    <property type="entry name" value="ABC transporter involved in vitamin B12 uptake, BtuC"/>
    <property type="match status" value="1"/>
</dbReference>
<dbReference type="STRING" id="60137.SAMN04488041_101225"/>
<feature type="transmembrane region" description="Helical" evidence="8">
    <location>
        <begin position="48"/>
        <end position="68"/>
    </location>
</feature>
<evidence type="ECO:0000256" key="4">
    <source>
        <dbReference type="ARBA" id="ARBA00022475"/>
    </source>
</evidence>
<evidence type="ECO:0000256" key="8">
    <source>
        <dbReference type="SAM" id="Phobius"/>
    </source>
</evidence>
<feature type="transmembrane region" description="Helical" evidence="8">
    <location>
        <begin position="101"/>
        <end position="118"/>
    </location>
</feature>
<dbReference type="SUPFAM" id="SSF81345">
    <property type="entry name" value="ABC transporter involved in vitamin B12 uptake, BtuC"/>
    <property type="match status" value="1"/>
</dbReference>
<dbReference type="InterPro" id="IPR037294">
    <property type="entry name" value="ABC_BtuC-like"/>
</dbReference>
<feature type="transmembrane region" description="Helical" evidence="8">
    <location>
        <begin position="272"/>
        <end position="298"/>
    </location>
</feature>